<dbReference type="AlphaFoldDB" id="G3MSR2"/>
<evidence type="ECO:0000313" key="7">
    <source>
        <dbReference type="EMBL" id="AEO36530.1"/>
    </source>
</evidence>
<evidence type="ECO:0000256" key="2">
    <source>
        <dbReference type="ARBA" id="ARBA00022692"/>
    </source>
</evidence>
<dbReference type="EMBL" id="JO844913">
    <property type="protein sequence ID" value="AEO36530.1"/>
    <property type="molecule type" value="mRNA"/>
</dbReference>
<feature type="transmembrane region" description="Helical" evidence="6">
    <location>
        <begin position="409"/>
        <end position="428"/>
    </location>
</feature>
<dbReference type="PANTHER" id="PTHR13285:SF18">
    <property type="entry name" value="PROTEIN-CYSTEINE N-PALMITOYLTRANSFERASE RASP"/>
    <property type="match status" value="1"/>
</dbReference>
<keyword evidence="3 6" id="KW-1133">Transmembrane helix</keyword>
<dbReference type="PANTHER" id="PTHR13285">
    <property type="entry name" value="ACYLTRANSFERASE"/>
    <property type="match status" value="1"/>
</dbReference>
<feature type="transmembrane region" description="Helical" evidence="6">
    <location>
        <begin position="172"/>
        <end position="191"/>
    </location>
</feature>
<feature type="transmembrane region" description="Helical" evidence="6">
    <location>
        <begin position="434"/>
        <end position="455"/>
    </location>
</feature>
<evidence type="ECO:0000256" key="4">
    <source>
        <dbReference type="ARBA" id="ARBA00023136"/>
    </source>
</evidence>
<evidence type="ECO:0000256" key="6">
    <source>
        <dbReference type="SAM" id="Phobius"/>
    </source>
</evidence>
<feature type="transmembrane region" description="Helical" evidence="6">
    <location>
        <begin position="516"/>
        <end position="534"/>
    </location>
</feature>
<feature type="transmembrane region" description="Helical" evidence="6">
    <location>
        <begin position="211"/>
        <end position="231"/>
    </location>
</feature>
<name>G3MSR2_AMBMU</name>
<evidence type="ECO:0008006" key="8">
    <source>
        <dbReference type="Google" id="ProtNLM"/>
    </source>
</evidence>
<protein>
    <recommendedName>
        <fullName evidence="8">Acyltransferase required for palmitoylation of hedgehog hh family of secreted signaling</fullName>
    </recommendedName>
</protein>
<feature type="transmembrane region" description="Helical" evidence="6">
    <location>
        <begin position="141"/>
        <end position="160"/>
    </location>
</feature>
<feature type="transmembrane region" description="Helical" evidence="6">
    <location>
        <begin position="51"/>
        <end position="70"/>
    </location>
</feature>
<sequence length="546" mass="62976">MFLIVYHLYSASIKTFVSIEMNVCLRVIAYTITSSLEFTPSWILKWHPWRLIHWFIFGGGVVYTIWSLSVSIESEFIVNDVPEAFTPSLYGFQRKQDNMQFGWTITRSYLRDSLKWLLLHPILGRATAYAAPSLVPVFHSVYSLLAVASVFSWEVAVLFLCEHALFYGITALRNPALSYIITLFILGQNYIFTSPNLGYFSRKHGPLCYMVTYVAFYWNIARCLSFSVDFLKAERLKPEESRCRWPPYWKTLAYVIYVPTVYLGPLQNYDDYVGQVDKDRPACTPQEIACSIARFLRCGAHFALMEAMTHFIYSGTMARFPWLIEELDNTCICGFVMATHFFFYVRYLFTYGFAGALASAEGIEIPPPAKCVGRMSKASQFWRYLDRGMHLYIRRYFYEPVQGNRKTPGWILIGTAAAFSFTWCWHGMRKGDGIWCFLCVVCLSFEALVTEVRKLRFMKSFEARYLGTPERMREAAAVLGSPQYLLTIVACLFHVVNVEVSFTVCKRALFGFPFPLLPVLVAMYSACHISFDALQWEEEAEKRKNS</sequence>
<dbReference type="InterPro" id="IPR004299">
    <property type="entry name" value="MBOAT_fam"/>
</dbReference>
<dbReference type="GO" id="GO:0016020">
    <property type="term" value="C:membrane"/>
    <property type="evidence" value="ECO:0007669"/>
    <property type="project" value="UniProtKB-SubCell"/>
</dbReference>
<dbReference type="GO" id="GO:0005783">
    <property type="term" value="C:endoplasmic reticulum"/>
    <property type="evidence" value="ECO:0007669"/>
    <property type="project" value="TreeGrafter"/>
</dbReference>
<dbReference type="GO" id="GO:0016409">
    <property type="term" value="F:palmitoyltransferase activity"/>
    <property type="evidence" value="ECO:0007669"/>
    <property type="project" value="TreeGrafter"/>
</dbReference>
<organism evidence="7">
    <name type="scientific">Amblyomma maculatum</name>
    <name type="common">Gulf Coast tick</name>
    <dbReference type="NCBI Taxonomy" id="34609"/>
    <lineage>
        <taxon>Eukaryota</taxon>
        <taxon>Metazoa</taxon>
        <taxon>Ecdysozoa</taxon>
        <taxon>Arthropoda</taxon>
        <taxon>Chelicerata</taxon>
        <taxon>Arachnida</taxon>
        <taxon>Acari</taxon>
        <taxon>Parasitiformes</taxon>
        <taxon>Ixodida</taxon>
        <taxon>Ixodoidea</taxon>
        <taxon>Ixodidae</taxon>
        <taxon>Amblyomminae</taxon>
        <taxon>Amblyomma</taxon>
    </lineage>
</organism>
<evidence type="ECO:0000256" key="5">
    <source>
        <dbReference type="ARBA" id="ARBA00038268"/>
    </source>
</evidence>
<accession>G3MSR2</accession>
<dbReference type="Pfam" id="PF03062">
    <property type="entry name" value="MBOAT"/>
    <property type="match status" value="1"/>
</dbReference>
<keyword evidence="2 6" id="KW-0812">Transmembrane</keyword>
<evidence type="ECO:0000256" key="3">
    <source>
        <dbReference type="ARBA" id="ARBA00022989"/>
    </source>
</evidence>
<evidence type="ECO:0000256" key="1">
    <source>
        <dbReference type="ARBA" id="ARBA00004141"/>
    </source>
</evidence>
<dbReference type="InterPro" id="IPR051085">
    <property type="entry name" value="MB_O-acyltransferase"/>
</dbReference>
<keyword evidence="4 6" id="KW-0472">Membrane</keyword>
<feature type="transmembrane region" description="Helical" evidence="6">
    <location>
        <begin position="476"/>
        <end position="496"/>
    </location>
</feature>
<proteinExistence type="evidence at transcript level"/>
<comment type="subcellular location">
    <subcellularLocation>
        <location evidence="1">Membrane</location>
        <topology evidence="1">Multi-pass membrane protein</topology>
    </subcellularLocation>
</comment>
<comment type="similarity">
    <text evidence="5">Belongs to the membrane-bound acyltransferase family. HHAT subfamily.</text>
</comment>
<reference evidence="7" key="1">
    <citation type="journal article" date="2011" name="PLoS ONE">
        <title>A deep insight into the sialotranscriptome of the gulf coast tick, Amblyomma maculatum.</title>
        <authorList>
            <person name="Karim S."/>
            <person name="Singh P."/>
            <person name="Ribeiro J.M."/>
        </authorList>
    </citation>
    <scope>NUCLEOTIDE SEQUENCE</scope>
    <source>
        <tissue evidence="7">Salivary gland</tissue>
    </source>
</reference>